<evidence type="ECO:0000259" key="1">
    <source>
        <dbReference type="PROSITE" id="PS50042"/>
    </source>
</evidence>
<name>A0A078AZM3_STYLE</name>
<organism evidence="2 3">
    <name type="scientific">Stylonychia lemnae</name>
    <name type="common">Ciliate</name>
    <dbReference type="NCBI Taxonomy" id="5949"/>
    <lineage>
        <taxon>Eukaryota</taxon>
        <taxon>Sar</taxon>
        <taxon>Alveolata</taxon>
        <taxon>Ciliophora</taxon>
        <taxon>Intramacronucleata</taxon>
        <taxon>Spirotrichea</taxon>
        <taxon>Stichotrichia</taxon>
        <taxon>Sporadotrichida</taxon>
        <taxon>Oxytrichidae</taxon>
        <taxon>Stylonychinae</taxon>
        <taxon>Stylonychia</taxon>
    </lineage>
</organism>
<gene>
    <name evidence="2" type="primary">Contig8785.g9377</name>
    <name evidence="2" type="ORF">STYLEM_16749</name>
</gene>
<dbReference type="EMBL" id="CCKQ01015804">
    <property type="protein sequence ID" value="CDW87639.1"/>
    <property type="molecule type" value="Genomic_DNA"/>
</dbReference>
<proteinExistence type="predicted"/>
<evidence type="ECO:0000313" key="3">
    <source>
        <dbReference type="Proteomes" id="UP000039865"/>
    </source>
</evidence>
<dbReference type="InterPro" id="IPR018490">
    <property type="entry name" value="cNMP-bd_dom_sf"/>
</dbReference>
<dbReference type="OrthoDB" id="10530587at2759"/>
<dbReference type="CDD" id="cd00038">
    <property type="entry name" value="CAP_ED"/>
    <property type="match status" value="1"/>
</dbReference>
<reference evidence="2 3" key="1">
    <citation type="submission" date="2014-06" db="EMBL/GenBank/DDBJ databases">
        <authorList>
            <person name="Swart Estienne"/>
        </authorList>
    </citation>
    <scope>NUCLEOTIDE SEQUENCE [LARGE SCALE GENOMIC DNA]</scope>
    <source>
        <strain evidence="2 3">130c</strain>
    </source>
</reference>
<dbReference type="PROSITE" id="PS50042">
    <property type="entry name" value="CNMP_BINDING_3"/>
    <property type="match status" value="1"/>
</dbReference>
<dbReference type="SUPFAM" id="SSF51206">
    <property type="entry name" value="cAMP-binding domain-like"/>
    <property type="match status" value="1"/>
</dbReference>
<protein>
    <recommendedName>
        <fullName evidence="1">Cyclic nucleotide-binding domain-containing protein</fullName>
    </recommendedName>
</protein>
<sequence length="590" mass="69144">MLDRSPMMINSTEFNISQKEDKFKDKTSSSLSTHLKKQQRQYGIAESNMFSSCKTTAAFSPRQISQASIIQNKNMDYFTPQSEIKASQINANRRVSCDSRKSNSLIYIKNKQSIQSPVKQTIDEMQQNRQVQIQQINNFLKNTKKLISIMEVDQNIIDHQNNNKKRPQTSKFVNDASERIEKLKLLSQPEEYNNDFRIRIDSLFGKGGNCAQIYNQDYEQIMNPHKYNKQLTPFQVIDSKQEESERSKEEIIKVLEFLKDIYPLSLLDEFNLKELYKKLSTTKSRQIFMESAKYLQKEFFIFSQISTIRLEKICQDNSKHSYYRRAGEYVFLEGMSGDYLYIVRDGVFVTQKEVVIEHQNFWPQTSETWKSSLIKRKVLFTANKLVPGIYFGEKEVLNKKPYLINLCAAERGSQLIVIPRTELMKCFTEIELDKIRTQPCVIFPNEEEIKRRIQIMEKVVSMKKIAFLNATNTNFLPESMRDFYQDPSTKKLHKWVHGIESRTRKKLNSAIQQKDVKKGQNKNEKITLIDDSEKLFLEPADDRQFPIVMREVRTFGKLAFKGQIDQKEQRLNNIAKGVVESIIKEARNDK</sequence>
<dbReference type="InterPro" id="IPR000595">
    <property type="entry name" value="cNMP-bd_dom"/>
</dbReference>
<keyword evidence="3" id="KW-1185">Reference proteome</keyword>
<feature type="domain" description="Cyclic nucleotide-binding" evidence="1">
    <location>
        <begin position="301"/>
        <end position="425"/>
    </location>
</feature>
<dbReference type="AlphaFoldDB" id="A0A078AZM3"/>
<dbReference type="Gene3D" id="2.60.120.10">
    <property type="entry name" value="Jelly Rolls"/>
    <property type="match status" value="1"/>
</dbReference>
<dbReference type="InterPro" id="IPR014710">
    <property type="entry name" value="RmlC-like_jellyroll"/>
</dbReference>
<evidence type="ECO:0000313" key="2">
    <source>
        <dbReference type="EMBL" id="CDW87639.1"/>
    </source>
</evidence>
<dbReference type="InParanoid" id="A0A078AZM3"/>
<accession>A0A078AZM3</accession>
<dbReference type="Proteomes" id="UP000039865">
    <property type="component" value="Unassembled WGS sequence"/>
</dbReference>